<feature type="transmembrane region" description="Helical" evidence="7">
    <location>
        <begin position="218"/>
        <end position="239"/>
    </location>
</feature>
<evidence type="ECO:0000256" key="5">
    <source>
        <dbReference type="ARBA" id="ARBA00022989"/>
    </source>
</evidence>
<keyword evidence="3" id="KW-1003">Cell membrane</keyword>
<comment type="subcellular location">
    <subcellularLocation>
        <location evidence="1">Cell membrane</location>
        <topology evidence="1">Multi-pass membrane protein</topology>
    </subcellularLocation>
</comment>
<evidence type="ECO:0000256" key="2">
    <source>
        <dbReference type="ARBA" id="ARBA00007400"/>
    </source>
</evidence>
<name>A0AAE6TAH1_9BACT</name>
<accession>A0AAE6TAH1</accession>
<dbReference type="GO" id="GO:0009246">
    <property type="term" value="P:enterobacterial common antigen biosynthetic process"/>
    <property type="evidence" value="ECO:0007669"/>
    <property type="project" value="TreeGrafter"/>
</dbReference>
<dbReference type="PANTHER" id="PTHR40074">
    <property type="entry name" value="O-ACETYLTRANSFERASE WECH"/>
    <property type="match status" value="1"/>
</dbReference>
<feature type="transmembrane region" description="Helical" evidence="7">
    <location>
        <begin position="28"/>
        <end position="50"/>
    </location>
</feature>
<evidence type="ECO:0000259" key="8">
    <source>
        <dbReference type="Pfam" id="PF01757"/>
    </source>
</evidence>
<comment type="similarity">
    <text evidence="2">Belongs to the acyltransferase 3 family.</text>
</comment>
<protein>
    <recommendedName>
        <fullName evidence="8">Acyltransferase 3 domain-containing protein</fullName>
    </recommendedName>
</protein>
<dbReference type="GO" id="GO:0016413">
    <property type="term" value="F:O-acetyltransferase activity"/>
    <property type="evidence" value="ECO:0007669"/>
    <property type="project" value="TreeGrafter"/>
</dbReference>
<dbReference type="Pfam" id="PF01757">
    <property type="entry name" value="Acyl_transf_3"/>
    <property type="match status" value="1"/>
</dbReference>
<reference evidence="9" key="1">
    <citation type="submission" date="2018-05" db="EMBL/GenBank/DDBJ databases">
        <title>Complete genome sequnece of Akkermansia muciniphila EB-AMDK-40.</title>
        <authorList>
            <person name="Nam Y.-D."/>
            <person name="Chung W.-H."/>
            <person name="Park Y.S."/>
            <person name="Kang J."/>
        </authorList>
    </citation>
    <scope>NUCLEOTIDE SEQUENCE</scope>
    <source>
        <strain evidence="9">EB-AMDK-40</strain>
    </source>
</reference>
<dbReference type="PANTHER" id="PTHR40074:SF2">
    <property type="entry name" value="O-ACETYLTRANSFERASE WECH"/>
    <property type="match status" value="1"/>
</dbReference>
<evidence type="ECO:0000256" key="6">
    <source>
        <dbReference type="ARBA" id="ARBA00023136"/>
    </source>
</evidence>
<feature type="transmembrane region" description="Helical" evidence="7">
    <location>
        <begin position="87"/>
        <end position="106"/>
    </location>
</feature>
<evidence type="ECO:0000256" key="7">
    <source>
        <dbReference type="SAM" id="Phobius"/>
    </source>
</evidence>
<feature type="transmembrane region" description="Helical" evidence="7">
    <location>
        <begin position="159"/>
        <end position="180"/>
    </location>
</feature>
<proteinExistence type="inferred from homology"/>
<evidence type="ECO:0000256" key="3">
    <source>
        <dbReference type="ARBA" id="ARBA00022475"/>
    </source>
</evidence>
<dbReference type="EMBL" id="CP029701">
    <property type="protein sequence ID" value="QHV63258.1"/>
    <property type="molecule type" value="Genomic_DNA"/>
</dbReference>
<gene>
    <name evidence="9" type="ORF">DMI76_07730</name>
</gene>
<dbReference type="InterPro" id="IPR002656">
    <property type="entry name" value="Acyl_transf_3_dom"/>
</dbReference>
<keyword evidence="6 7" id="KW-0472">Membrane</keyword>
<feature type="transmembrane region" description="Helical" evidence="7">
    <location>
        <begin position="56"/>
        <end position="75"/>
    </location>
</feature>
<feature type="domain" description="Acyltransferase 3" evidence="8">
    <location>
        <begin position="29"/>
        <end position="244"/>
    </location>
</feature>
<evidence type="ECO:0000256" key="1">
    <source>
        <dbReference type="ARBA" id="ARBA00004651"/>
    </source>
</evidence>
<organism evidence="9 10">
    <name type="scientific">Akkermansia massiliensis</name>
    <dbReference type="NCBI Taxonomy" id="2927224"/>
    <lineage>
        <taxon>Bacteria</taxon>
        <taxon>Pseudomonadati</taxon>
        <taxon>Verrucomicrobiota</taxon>
        <taxon>Verrucomicrobiia</taxon>
        <taxon>Verrucomicrobiales</taxon>
        <taxon>Akkermansiaceae</taxon>
        <taxon>Akkermansia</taxon>
    </lineage>
</organism>
<sequence>MKTISHACSNIADNQFINTQQIKSHGRIVWIDICRVLTMLCIIASHANVWNYFSDNIIGAWSVFVFFFISALFIKQDSKKALNYSRFLKLFIPYLLWCLIGALIYFKFNLHAIYANMVAVFGCNIFNTFPAYGILWFLRELLLLSLVSPLLSKLNDAALLLFTVIFQILGAAPELIYHAGLDGIPFLFKAQGAYGMSWFLLGIFCARRKRIIRLHAWICEHLALVSSLTLVMLLCAAVGKYAMQDAGDSQHAALILISVQKHLHGHFPHGMRHSLHPAISGNGY</sequence>
<dbReference type="Proteomes" id="UP000642553">
    <property type="component" value="Chromosome"/>
</dbReference>
<keyword evidence="4 7" id="KW-0812">Transmembrane</keyword>
<feature type="transmembrane region" description="Helical" evidence="7">
    <location>
        <begin position="112"/>
        <end position="138"/>
    </location>
</feature>
<evidence type="ECO:0000256" key="4">
    <source>
        <dbReference type="ARBA" id="ARBA00022692"/>
    </source>
</evidence>
<keyword evidence="5 7" id="KW-1133">Transmembrane helix</keyword>
<feature type="transmembrane region" description="Helical" evidence="7">
    <location>
        <begin position="186"/>
        <end position="206"/>
    </location>
</feature>
<dbReference type="GO" id="GO:0005886">
    <property type="term" value="C:plasma membrane"/>
    <property type="evidence" value="ECO:0007669"/>
    <property type="project" value="UniProtKB-SubCell"/>
</dbReference>
<dbReference type="AlphaFoldDB" id="A0AAE6TAH1"/>
<dbReference type="RefSeq" id="WP_205575938.1">
    <property type="nucleotide sequence ID" value="NZ_CP029701.1"/>
</dbReference>
<evidence type="ECO:0000313" key="9">
    <source>
        <dbReference type="EMBL" id="QHV63258.1"/>
    </source>
</evidence>
<evidence type="ECO:0000313" key="10">
    <source>
        <dbReference type="Proteomes" id="UP000642553"/>
    </source>
</evidence>